<dbReference type="EMBL" id="FUEG01000004">
    <property type="protein sequence ID" value="SJL04045.1"/>
    <property type="molecule type" value="Genomic_DNA"/>
</dbReference>
<proteinExistence type="predicted"/>
<protein>
    <submittedName>
        <fullName evidence="2">Uncharacterized protein</fullName>
    </submittedName>
</protein>
<evidence type="ECO:0000313" key="3">
    <source>
        <dbReference type="Proteomes" id="UP000219338"/>
    </source>
</evidence>
<organism evidence="2 3">
    <name type="scientific">Armillaria ostoyae</name>
    <name type="common">Armillaria root rot fungus</name>
    <dbReference type="NCBI Taxonomy" id="47428"/>
    <lineage>
        <taxon>Eukaryota</taxon>
        <taxon>Fungi</taxon>
        <taxon>Dikarya</taxon>
        <taxon>Basidiomycota</taxon>
        <taxon>Agaricomycotina</taxon>
        <taxon>Agaricomycetes</taxon>
        <taxon>Agaricomycetidae</taxon>
        <taxon>Agaricales</taxon>
        <taxon>Marasmiineae</taxon>
        <taxon>Physalacriaceae</taxon>
        <taxon>Armillaria</taxon>
    </lineage>
</organism>
<accession>A0A284R5S1</accession>
<evidence type="ECO:0000313" key="2">
    <source>
        <dbReference type="EMBL" id="SJL04045.1"/>
    </source>
</evidence>
<dbReference type="AlphaFoldDB" id="A0A284R5S1"/>
<dbReference type="OMA" id="DAHHWRT"/>
<dbReference type="Proteomes" id="UP000219338">
    <property type="component" value="Unassembled WGS sequence"/>
</dbReference>
<feature type="compositionally biased region" description="Basic residues" evidence="1">
    <location>
        <begin position="76"/>
        <end position="85"/>
    </location>
</feature>
<keyword evidence="3" id="KW-1185">Reference proteome</keyword>
<gene>
    <name evidence="2" type="ORF">ARMOST_07403</name>
</gene>
<sequence>MPAIPSLRIRIPPAINANNLPNYTARTVAELAREQRLKNDPLAYIVEPYHVTCKLCGSRIKLSEKSTYDAHHWRTHRGRCLKARKQPNPGLGGKKLPTRKKSPTHSPTPSLISDEDSERVKDLDANSPLSPSVQLEPHLATCGATIEEYLLRSHGITKDYKLNYQPWSWSQLKLPSFVVAAAPLADAD</sequence>
<dbReference type="OrthoDB" id="3268830at2759"/>
<reference evidence="3" key="1">
    <citation type="journal article" date="2017" name="Nat. Ecol. Evol.">
        <title>Genome expansion and lineage-specific genetic innovations in the forest pathogenic fungi Armillaria.</title>
        <authorList>
            <person name="Sipos G."/>
            <person name="Prasanna A.N."/>
            <person name="Walter M.C."/>
            <person name="O'Connor E."/>
            <person name="Balint B."/>
            <person name="Krizsan K."/>
            <person name="Kiss B."/>
            <person name="Hess J."/>
            <person name="Varga T."/>
            <person name="Slot J."/>
            <person name="Riley R."/>
            <person name="Boka B."/>
            <person name="Rigling D."/>
            <person name="Barry K."/>
            <person name="Lee J."/>
            <person name="Mihaltcheva S."/>
            <person name="LaButti K."/>
            <person name="Lipzen A."/>
            <person name="Waldron R."/>
            <person name="Moloney N.M."/>
            <person name="Sperisen C."/>
            <person name="Kredics L."/>
            <person name="Vagvoelgyi C."/>
            <person name="Patrignani A."/>
            <person name="Fitzpatrick D."/>
            <person name="Nagy I."/>
            <person name="Doyle S."/>
            <person name="Anderson J.B."/>
            <person name="Grigoriev I.V."/>
            <person name="Gueldener U."/>
            <person name="Muensterkoetter M."/>
            <person name="Nagy L.G."/>
        </authorList>
    </citation>
    <scope>NUCLEOTIDE SEQUENCE [LARGE SCALE GENOMIC DNA]</scope>
    <source>
        <strain evidence="3">C18/9</strain>
    </source>
</reference>
<name>A0A284R5S1_ARMOS</name>
<evidence type="ECO:0000256" key="1">
    <source>
        <dbReference type="SAM" id="MobiDB-lite"/>
    </source>
</evidence>
<feature type="region of interest" description="Disordered" evidence="1">
    <location>
        <begin position="76"/>
        <end position="130"/>
    </location>
</feature>